<keyword evidence="4 12" id="KW-1134">Transmembrane beta strand</keyword>
<evidence type="ECO:0000256" key="12">
    <source>
        <dbReference type="PROSITE-ProRule" id="PRU01360"/>
    </source>
</evidence>
<dbReference type="PANTHER" id="PTHR32552">
    <property type="entry name" value="FERRICHROME IRON RECEPTOR-RELATED"/>
    <property type="match status" value="1"/>
</dbReference>
<gene>
    <name evidence="16" type="ordered locus">Daro_1834</name>
</gene>
<accession>Q47F01</accession>
<keyword evidence="10 16" id="KW-0675">Receptor</keyword>
<dbReference type="KEGG" id="dar:Daro_1834"/>
<sequence>MPRPLHLALLVSAIWAGSAFAQSKSFDLPAQGLGSALTALAKQGGIQILFDADALKGKQASMLRGSYSADEALGKLLSGSGFQAVSTGKATYAIQKRPPAEGAPNVLGEVTVTATPERSYKADKVSVAGKMPLTLREIPNSVSVLTREQMDDQNMVTVWDAMSQMPGVQAIANDISQGQYHSRGAALDVQFDGAPSTLPLSGYQQFDLAMYERIEVLRGPSGFVQGSGAISGTVNFVRKRAEKEFASRFLASTGSWNNNRLEADVTGGLAQDGRLRGRAVFSYVDRDYVFNRVHTEKWLAFGTLDYDITPSTTANIYVAHQQDNSSAFSGLPAYTNGRFLNVDRSFNPYPDWGRMEWNTTDLGADLTHKFDSGWTVTGRVLRRKQTQFFKDAYPADGVNPANSVISSYIRREFDYEYDMDNVDVYAAGPFQLFGRRHNLMLGANYSNFFSHGVGANASSPGSSYLRVNNILLSDPPVVVEPNVIYTTGSENETTQSGFYGQLRLSVVDPLTVVLGGRLSDYNYKSRTISPNPTPTNWAQGGRETGQFTPYAGLLYDVNKYLTLYASYSDIFAPQTSKQVDNTVLEPRVGRQYEVGAKTELVDGKLAVNLGVFNIRDKNRAFADANNPGYYIAAGELESKGWEVEVVGRPAQGWDISGSYTRLDTEFLKDSTRQGQPVSLWYPKTQFKLWNKYRFGQGELEGLSLGFGLRGASQSASGTATSTVAAREQNFYAVYDAQIGYNLSRDVAVTLSANNIFDKTYYTRLGGTNTYNYYGDPRNFALTLRVRY</sequence>
<dbReference type="InterPro" id="IPR010105">
    <property type="entry name" value="TonB_sidphr_rcpt"/>
</dbReference>
<dbReference type="eggNOG" id="COG4773">
    <property type="taxonomic scope" value="Bacteria"/>
</dbReference>
<dbReference type="SUPFAM" id="SSF56935">
    <property type="entry name" value="Porins"/>
    <property type="match status" value="1"/>
</dbReference>
<dbReference type="NCBIfam" id="TIGR01783">
    <property type="entry name" value="TonB-siderophor"/>
    <property type="match status" value="1"/>
</dbReference>
<dbReference type="InterPro" id="IPR037066">
    <property type="entry name" value="Plug_dom_sf"/>
</dbReference>
<protein>
    <submittedName>
        <fullName evidence="16">TonB-dependent siderophore receptor</fullName>
    </submittedName>
</protein>
<dbReference type="HOGENOM" id="CLU_008287_9_3_4"/>
<comment type="similarity">
    <text evidence="2 12 13">Belongs to the TonB-dependent receptor family.</text>
</comment>
<keyword evidence="3 12" id="KW-0813">Transport</keyword>
<keyword evidence="8 13" id="KW-0798">TonB box</keyword>
<dbReference type="InterPro" id="IPR011662">
    <property type="entry name" value="Secretin/TonB_short_N"/>
</dbReference>
<dbReference type="Gene3D" id="2.170.130.10">
    <property type="entry name" value="TonB-dependent receptor, plug domain"/>
    <property type="match status" value="1"/>
</dbReference>
<feature type="domain" description="Secretin/TonB short N-terminal" evidence="15">
    <location>
        <begin position="46"/>
        <end position="97"/>
    </location>
</feature>
<dbReference type="Pfam" id="PF00593">
    <property type="entry name" value="TonB_dep_Rec_b-barrel"/>
    <property type="match status" value="1"/>
</dbReference>
<dbReference type="Pfam" id="PF07660">
    <property type="entry name" value="STN"/>
    <property type="match status" value="1"/>
</dbReference>
<evidence type="ECO:0000256" key="13">
    <source>
        <dbReference type="RuleBase" id="RU003357"/>
    </source>
</evidence>
<dbReference type="PANTHER" id="PTHR32552:SF74">
    <property type="entry name" value="HYDROXAMATE SIDEROPHORE RECEPTOR FHUE"/>
    <property type="match status" value="1"/>
</dbReference>
<keyword evidence="9 12" id="KW-0472">Membrane</keyword>
<dbReference type="Gene3D" id="3.55.50.30">
    <property type="match status" value="1"/>
</dbReference>
<dbReference type="CDD" id="cd01347">
    <property type="entry name" value="ligand_gated_channel"/>
    <property type="match status" value="1"/>
</dbReference>
<dbReference type="AlphaFoldDB" id="Q47F01"/>
<evidence type="ECO:0000256" key="9">
    <source>
        <dbReference type="ARBA" id="ARBA00023136"/>
    </source>
</evidence>
<dbReference type="InterPro" id="IPR012910">
    <property type="entry name" value="Plug_dom"/>
</dbReference>
<reference evidence="16" key="1">
    <citation type="submission" date="2005-08" db="EMBL/GenBank/DDBJ databases">
        <title>Complete sequence of Dechloromonas aromatica RCB.</title>
        <authorList>
            <person name="Salinero K.K."/>
            <person name="Copeland A."/>
            <person name="Lucas S."/>
            <person name="Lapidus A."/>
            <person name="Barry K."/>
            <person name="Detter J.C."/>
            <person name="Glavina T."/>
            <person name="Hammon N."/>
            <person name="Israni S."/>
            <person name="Pitluck S."/>
            <person name="Di Bartolo G."/>
            <person name="Trong S."/>
            <person name="Schmutz J."/>
            <person name="Larimer F."/>
            <person name="Land M."/>
            <person name="Ivanova N."/>
            <person name="Richardson P."/>
        </authorList>
    </citation>
    <scope>NUCLEOTIDE SEQUENCE</scope>
    <source>
        <strain evidence="16">RCB</strain>
    </source>
</reference>
<dbReference type="SMART" id="SM00965">
    <property type="entry name" value="STN"/>
    <property type="match status" value="1"/>
</dbReference>
<feature type="signal peptide" evidence="14">
    <location>
        <begin position="1"/>
        <end position="21"/>
    </location>
</feature>
<dbReference type="PROSITE" id="PS52016">
    <property type="entry name" value="TONB_DEPENDENT_REC_3"/>
    <property type="match status" value="1"/>
</dbReference>
<evidence type="ECO:0000313" key="16">
    <source>
        <dbReference type="EMBL" id="AAZ46580.1"/>
    </source>
</evidence>
<proteinExistence type="inferred from homology"/>
<evidence type="ECO:0000256" key="4">
    <source>
        <dbReference type="ARBA" id="ARBA00022452"/>
    </source>
</evidence>
<evidence type="ECO:0000256" key="11">
    <source>
        <dbReference type="ARBA" id="ARBA00023237"/>
    </source>
</evidence>
<name>Q47F01_DECAR</name>
<organism evidence="16">
    <name type="scientific">Dechloromonas aromatica (strain RCB)</name>
    <dbReference type="NCBI Taxonomy" id="159087"/>
    <lineage>
        <taxon>Bacteria</taxon>
        <taxon>Pseudomonadati</taxon>
        <taxon>Pseudomonadota</taxon>
        <taxon>Betaproteobacteria</taxon>
        <taxon>Rhodocyclales</taxon>
        <taxon>Azonexaceae</taxon>
        <taxon>Dechloromonas</taxon>
    </lineage>
</organism>
<dbReference type="OrthoDB" id="174652at2"/>
<dbReference type="InterPro" id="IPR000531">
    <property type="entry name" value="Beta-barrel_TonB"/>
</dbReference>
<dbReference type="InterPro" id="IPR036942">
    <property type="entry name" value="Beta-barrel_TonB_sf"/>
</dbReference>
<dbReference type="STRING" id="159087.Daro_1834"/>
<keyword evidence="7" id="KW-0408">Iron</keyword>
<keyword evidence="14" id="KW-0732">Signal</keyword>
<dbReference type="Gene3D" id="2.40.170.20">
    <property type="entry name" value="TonB-dependent receptor, beta-barrel domain"/>
    <property type="match status" value="1"/>
</dbReference>
<keyword evidence="6 12" id="KW-0812">Transmembrane</keyword>
<evidence type="ECO:0000256" key="10">
    <source>
        <dbReference type="ARBA" id="ARBA00023170"/>
    </source>
</evidence>
<evidence type="ECO:0000256" key="8">
    <source>
        <dbReference type="ARBA" id="ARBA00023077"/>
    </source>
</evidence>
<dbReference type="GO" id="GO:0038023">
    <property type="term" value="F:signaling receptor activity"/>
    <property type="evidence" value="ECO:0007669"/>
    <property type="project" value="InterPro"/>
</dbReference>
<evidence type="ECO:0000256" key="6">
    <source>
        <dbReference type="ARBA" id="ARBA00022692"/>
    </source>
</evidence>
<keyword evidence="5" id="KW-0406">Ion transport</keyword>
<evidence type="ECO:0000256" key="14">
    <source>
        <dbReference type="SAM" id="SignalP"/>
    </source>
</evidence>
<evidence type="ECO:0000256" key="2">
    <source>
        <dbReference type="ARBA" id="ARBA00009810"/>
    </source>
</evidence>
<comment type="subcellular location">
    <subcellularLocation>
        <location evidence="1 12">Cell outer membrane</location>
        <topology evidence="1 12">Multi-pass membrane protein</topology>
    </subcellularLocation>
</comment>
<evidence type="ECO:0000256" key="5">
    <source>
        <dbReference type="ARBA" id="ARBA00022496"/>
    </source>
</evidence>
<evidence type="ECO:0000256" key="1">
    <source>
        <dbReference type="ARBA" id="ARBA00004571"/>
    </source>
</evidence>
<keyword evidence="11 12" id="KW-0998">Cell outer membrane</keyword>
<dbReference type="GO" id="GO:0009279">
    <property type="term" value="C:cell outer membrane"/>
    <property type="evidence" value="ECO:0007669"/>
    <property type="project" value="UniProtKB-SubCell"/>
</dbReference>
<evidence type="ECO:0000256" key="3">
    <source>
        <dbReference type="ARBA" id="ARBA00022448"/>
    </source>
</evidence>
<evidence type="ECO:0000259" key="15">
    <source>
        <dbReference type="SMART" id="SM00965"/>
    </source>
</evidence>
<dbReference type="GO" id="GO:0015344">
    <property type="term" value="F:siderophore uptake transmembrane transporter activity"/>
    <property type="evidence" value="ECO:0007669"/>
    <property type="project" value="TreeGrafter"/>
</dbReference>
<evidence type="ECO:0000256" key="7">
    <source>
        <dbReference type="ARBA" id="ARBA00023004"/>
    </source>
</evidence>
<dbReference type="InterPro" id="IPR039426">
    <property type="entry name" value="TonB-dep_rcpt-like"/>
</dbReference>
<dbReference type="EMBL" id="CP000089">
    <property type="protein sequence ID" value="AAZ46580.1"/>
    <property type="molecule type" value="Genomic_DNA"/>
</dbReference>
<dbReference type="GO" id="GO:0015891">
    <property type="term" value="P:siderophore transport"/>
    <property type="evidence" value="ECO:0007669"/>
    <property type="project" value="InterPro"/>
</dbReference>
<keyword evidence="5" id="KW-0410">Iron transport</keyword>
<feature type="chain" id="PRO_5004233516" evidence="14">
    <location>
        <begin position="22"/>
        <end position="787"/>
    </location>
</feature>
<dbReference type="Pfam" id="PF07715">
    <property type="entry name" value="Plug"/>
    <property type="match status" value="1"/>
</dbReference>